<dbReference type="EC" id="3.1.-.-" evidence="7"/>
<name>A0A7K1KLA7_9BACT</name>
<evidence type="ECO:0000256" key="2">
    <source>
        <dbReference type="ARBA" id="ARBA00022722"/>
    </source>
</evidence>
<protein>
    <recommendedName>
        <fullName evidence="7">Endoribonuclease YbeY</fullName>
        <ecNumber evidence="7">3.1.-.-</ecNumber>
    </recommendedName>
</protein>
<dbReference type="PANTHER" id="PTHR46986">
    <property type="entry name" value="ENDORIBONUCLEASE YBEY, CHLOROPLASTIC"/>
    <property type="match status" value="1"/>
</dbReference>
<dbReference type="NCBIfam" id="TIGR00043">
    <property type="entry name" value="rRNA maturation RNase YbeY"/>
    <property type="match status" value="1"/>
</dbReference>
<evidence type="ECO:0000256" key="1">
    <source>
        <dbReference type="ARBA" id="ARBA00010875"/>
    </source>
</evidence>
<evidence type="ECO:0000256" key="6">
    <source>
        <dbReference type="ARBA" id="ARBA00022833"/>
    </source>
</evidence>
<feature type="binding site" evidence="7">
    <location>
        <position position="127"/>
    </location>
    <ligand>
        <name>Zn(2+)</name>
        <dbReference type="ChEBI" id="CHEBI:29105"/>
        <note>catalytic</note>
    </ligand>
</feature>
<dbReference type="HAMAP" id="MF_00009">
    <property type="entry name" value="Endoribonucl_YbeY"/>
    <property type="match status" value="1"/>
</dbReference>
<keyword evidence="2 7" id="KW-0540">Nuclease</keyword>
<gene>
    <name evidence="7 8" type="primary">ybeY</name>
    <name evidence="8" type="ORF">GKC30_04335</name>
</gene>
<feature type="binding site" evidence="7">
    <location>
        <position position="123"/>
    </location>
    <ligand>
        <name>Zn(2+)</name>
        <dbReference type="ChEBI" id="CHEBI:29105"/>
        <note>catalytic</note>
    </ligand>
</feature>
<dbReference type="EMBL" id="WODC01000002">
    <property type="protein sequence ID" value="MUM76858.1"/>
    <property type="molecule type" value="Genomic_DNA"/>
</dbReference>
<evidence type="ECO:0000256" key="7">
    <source>
        <dbReference type="HAMAP-Rule" id="MF_00009"/>
    </source>
</evidence>
<dbReference type="PANTHER" id="PTHR46986:SF1">
    <property type="entry name" value="ENDORIBONUCLEASE YBEY, CHLOROPLASTIC"/>
    <property type="match status" value="1"/>
</dbReference>
<dbReference type="GO" id="GO:0005737">
    <property type="term" value="C:cytoplasm"/>
    <property type="evidence" value="ECO:0007669"/>
    <property type="project" value="UniProtKB-SubCell"/>
</dbReference>
<dbReference type="GO" id="GO:0008270">
    <property type="term" value="F:zinc ion binding"/>
    <property type="evidence" value="ECO:0007669"/>
    <property type="project" value="UniProtKB-UniRule"/>
</dbReference>
<evidence type="ECO:0000313" key="9">
    <source>
        <dbReference type="Proteomes" id="UP000461162"/>
    </source>
</evidence>
<dbReference type="Proteomes" id="UP000461162">
    <property type="component" value="Unassembled WGS sequence"/>
</dbReference>
<evidence type="ECO:0000256" key="4">
    <source>
        <dbReference type="ARBA" id="ARBA00022759"/>
    </source>
</evidence>
<comment type="function">
    <text evidence="7">Single strand-specific metallo-endoribonuclease involved in late-stage 70S ribosome quality control and in maturation of the 3' terminus of the 16S rRNA.</text>
</comment>
<keyword evidence="4 7" id="KW-0255">Endonuclease</keyword>
<dbReference type="PROSITE" id="PS01306">
    <property type="entry name" value="UPF0054"/>
    <property type="match status" value="1"/>
</dbReference>
<dbReference type="AlphaFoldDB" id="A0A7K1KLA7"/>
<dbReference type="GO" id="GO:0004222">
    <property type="term" value="F:metalloendopeptidase activity"/>
    <property type="evidence" value="ECO:0007669"/>
    <property type="project" value="InterPro"/>
</dbReference>
<keyword evidence="7" id="KW-0690">Ribosome biogenesis</keyword>
<comment type="cofactor">
    <cofactor evidence="7">
        <name>Zn(2+)</name>
        <dbReference type="ChEBI" id="CHEBI:29105"/>
    </cofactor>
    <text evidence="7">Binds 1 zinc ion.</text>
</comment>
<sequence length="154" mass="16483">MGEQIRIVRQTRLDPAFPLSRRELAGVVATILEALGREGASLEITLVDDSEMARLNAGFMGCPGPTNVLSFPTGHGDVFRGEVGSAGESAYLGELALSVDTLVREAHLYGQPEQVHLARLLAHGVLHLAGYDHGPEMDDLTELAVDRVLLAQAD</sequence>
<accession>A0A7K1KLA7</accession>
<dbReference type="Pfam" id="PF02130">
    <property type="entry name" value="YbeY"/>
    <property type="match status" value="1"/>
</dbReference>
<dbReference type="InterPro" id="IPR020549">
    <property type="entry name" value="YbeY_CS"/>
</dbReference>
<keyword evidence="6 7" id="KW-0862">Zinc</keyword>
<dbReference type="RefSeq" id="WP_155932508.1">
    <property type="nucleotide sequence ID" value="NZ_WODC01000002.1"/>
</dbReference>
<dbReference type="SUPFAM" id="SSF55486">
    <property type="entry name" value="Metalloproteases ('zincins'), catalytic domain"/>
    <property type="match status" value="1"/>
</dbReference>
<reference evidence="8 9" key="1">
    <citation type="submission" date="2019-11" db="EMBL/GenBank/DDBJ databases">
        <title>Pseudodesulfovibrio alkaliphilus, sp. nov., an alkaliphilic sulfate-reducing bacteria from mud volcano of Taman peninsula, Russia.</title>
        <authorList>
            <person name="Frolova A."/>
            <person name="Merkel A.Y."/>
            <person name="Slobodkin A.I."/>
        </authorList>
    </citation>
    <scope>NUCLEOTIDE SEQUENCE [LARGE SCALE GENOMIC DNA]</scope>
    <source>
        <strain evidence="8 9">F-1</strain>
    </source>
</reference>
<keyword evidence="3 7" id="KW-0479">Metal-binding</keyword>
<keyword evidence="5 7" id="KW-0378">Hydrolase</keyword>
<keyword evidence="7" id="KW-0698">rRNA processing</keyword>
<dbReference type="GO" id="GO:0004521">
    <property type="term" value="F:RNA endonuclease activity"/>
    <property type="evidence" value="ECO:0007669"/>
    <property type="project" value="UniProtKB-UniRule"/>
</dbReference>
<proteinExistence type="inferred from homology"/>
<feature type="binding site" evidence="7">
    <location>
        <position position="133"/>
    </location>
    <ligand>
        <name>Zn(2+)</name>
        <dbReference type="ChEBI" id="CHEBI:29105"/>
        <note>catalytic</note>
    </ligand>
</feature>
<evidence type="ECO:0000256" key="5">
    <source>
        <dbReference type="ARBA" id="ARBA00022801"/>
    </source>
</evidence>
<comment type="subcellular location">
    <subcellularLocation>
        <location evidence="7">Cytoplasm</location>
    </subcellularLocation>
</comment>
<dbReference type="Gene3D" id="3.40.390.30">
    <property type="entry name" value="Metalloproteases ('zincins'), catalytic domain"/>
    <property type="match status" value="1"/>
</dbReference>
<evidence type="ECO:0000313" key="8">
    <source>
        <dbReference type="EMBL" id="MUM76858.1"/>
    </source>
</evidence>
<comment type="caution">
    <text evidence="8">The sequence shown here is derived from an EMBL/GenBank/DDBJ whole genome shotgun (WGS) entry which is preliminary data.</text>
</comment>
<organism evidence="8 9">
    <name type="scientific">Pseudodesulfovibrio alkaliphilus</name>
    <dbReference type="NCBI Taxonomy" id="2661613"/>
    <lineage>
        <taxon>Bacteria</taxon>
        <taxon>Pseudomonadati</taxon>
        <taxon>Thermodesulfobacteriota</taxon>
        <taxon>Desulfovibrionia</taxon>
        <taxon>Desulfovibrionales</taxon>
        <taxon>Desulfovibrionaceae</taxon>
    </lineage>
</organism>
<keyword evidence="9" id="KW-1185">Reference proteome</keyword>
<comment type="similarity">
    <text evidence="1 7">Belongs to the endoribonuclease YbeY family.</text>
</comment>
<dbReference type="InterPro" id="IPR002036">
    <property type="entry name" value="YbeY"/>
</dbReference>
<dbReference type="GO" id="GO:0006364">
    <property type="term" value="P:rRNA processing"/>
    <property type="evidence" value="ECO:0007669"/>
    <property type="project" value="UniProtKB-UniRule"/>
</dbReference>
<keyword evidence="7" id="KW-0963">Cytoplasm</keyword>
<dbReference type="InterPro" id="IPR023091">
    <property type="entry name" value="MetalPrtase_cat_dom_sf_prd"/>
</dbReference>
<evidence type="ECO:0000256" key="3">
    <source>
        <dbReference type="ARBA" id="ARBA00022723"/>
    </source>
</evidence>